<reference evidence="1" key="1">
    <citation type="journal article" date="2023" name="Microbiome">
        <title>Phages are unrecognized players in the ecology of the oral pathogen Porphyromonas gingivalis.</title>
        <authorList>
            <person name="Matrishin C.B."/>
            <person name="Haase E.M."/>
            <person name="Dewhirst F.E."/>
            <person name="Mark Welch J.L."/>
            <person name="Miranda-Sanchez F."/>
            <person name="Chen T."/>
            <person name="MacFarland D.C."/>
            <person name="Kauffman K.M."/>
        </authorList>
    </citation>
    <scope>NUCLEOTIDE SEQUENCE</scope>
</reference>
<sequence>MRLKSLLIEGRLDELTAVERWTVFGDKNEMLCVDARHFEFYRDCGELREDAYTWYVPYSFDGKAVQPGDLLAVETTVGHGVQLVVAVCTPYVRPLSGLIEEGHPYCGIISNLGDTSLADGRRTHELDLVNVM</sequence>
<reference evidence="1" key="2">
    <citation type="submission" date="2024-05" db="EMBL/GenBank/DDBJ databases">
        <authorList>
            <person name="Matrishin C.B."/>
            <person name="Kauffman K.M."/>
        </authorList>
    </citation>
    <scope>NUCLEOTIDE SEQUENCE</scope>
</reference>
<accession>A0AAT9JNU2</accession>
<protein>
    <recommendedName>
        <fullName evidence="2">YopX protein domain-containing protein</fullName>
    </recommendedName>
</protein>
<evidence type="ECO:0008006" key="2">
    <source>
        <dbReference type="Google" id="ProtNLM"/>
    </source>
</evidence>
<proteinExistence type="predicted"/>
<evidence type="ECO:0000313" key="1">
    <source>
        <dbReference type="EMBL" id="DBA56152.1"/>
    </source>
</evidence>
<name>A0AAT9JNU2_9CAUD</name>
<organism evidence="1">
    <name type="scientific">Porphyromonas phage phage028a_KCOM2799</name>
    <dbReference type="NCBI Taxonomy" id="3154118"/>
    <lineage>
        <taxon>Viruses</taxon>
        <taxon>Duplodnaviria</taxon>
        <taxon>Heunggongvirae</taxon>
        <taxon>Uroviricota</taxon>
        <taxon>Caudoviricetes</taxon>
        <taxon>Nixviridae</taxon>
        <taxon>Haasevirus</taxon>
        <taxon>Haasevirus pging00U</taxon>
    </lineage>
</organism>
<dbReference type="EMBL" id="BK068109">
    <property type="protein sequence ID" value="DBA56152.1"/>
    <property type="molecule type" value="Genomic_DNA"/>
</dbReference>